<feature type="compositionally biased region" description="Polar residues" evidence="1">
    <location>
        <begin position="18"/>
        <end position="32"/>
    </location>
</feature>
<proteinExistence type="predicted"/>
<protein>
    <submittedName>
        <fullName evidence="2">Uncharacterized protein</fullName>
    </submittedName>
</protein>
<comment type="caution">
    <text evidence="2">The sequence shown here is derived from an EMBL/GenBank/DDBJ whole genome shotgun (WGS) entry which is preliminary data.</text>
</comment>
<accession>A0A448WGZ7</accession>
<evidence type="ECO:0000313" key="3">
    <source>
        <dbReference type="Proteomes" id="UP000784294"/>
    </source>
</evidence>
<organism evidence="2 3">
    <name type="scientific">Protopolystoma xenopodis</name>
    <dbReference type="NCBI Taxonomy" id="117903"/>
    <lineage>
        <taxon>Eukaryota</taxon>
        <taxon>Metazoa</taxon>
        <taxon>Spiralia</taxon>
        <taxon>Lophotrochozoa</taxon>
        <taxon>Platyhelminthes</taxon>
        <taxon>Monogenea</taxon>
        <taxon>Polyopisthocotylea</taxon>
        <taxon>Polystomatidea</taxon>
        <taxon>Polystomatidae</taxon>
        <taxon>Protopolystoma</taxon>
    </lineage>
</organism>
<feature type="compositionally biased region" description="Basic residues" evidence="1">
    <location>
        <begin position="45"/>
        <end position="66"/>
    </location>
</feature>
<keyword evidence="3" id="KW-1185">Reference proteome</keyword>
<gene>
    <name evidence="2" type="ORF">PXEA_LOCUS4958</name>
</gene>
<evidence type="ECO:0000313" key="2">
    <source>
        <dbReference type="EMBL" id="VEL11518.1"/>
    </source>
</evidence>
<feature type="compositionally biased region" description="Basic and acidic residues" evidence="1">
    <location>
        <begin position="67"/>
        <end position="77"/>
    </location>
</feature>
<dbReference type="EMBL" id="CAAALY010012043">
    <property type="protein sequence ID" value="VEL11518.1"/>
    <property type="molecule type" value="Genomic_DNA"/>
</dbReference>
<dbReference type="AlphaFoldDB" id="A0A448WGZ7"/>
<evidence type="ECO:0000256" key="1">
    <source>
        <dbReference type="SAM" id="MobiDB-lite"/>
    </source>
</evidence>
<dbReference type="Proteomes" id="UP000784294">
    <property type="component" value="Unassembled WGS sequence"/>
</dbReference>
<sequence length="77" mass="9208">MNGHLFFVSSWLTPPPSRLQSQPHSTPLTRSLSTRDERYSIGRAYPHKRTDKHRLKKQHHWHHRRPDSRSKLAELYA</sequence>
<feature type="region of interest" description="Disordered" evidence="1">
    <location>
        <begin position="13"/>
        <end position="77"/>
    </location>
</feature>
<reference evidence="2" key="1">
    <citation type="submission" date="2018-11" db="EMBL/GenBank/DDBJ databases">
        <authorList>
            <consortium name="Pathogen Informatics"/>
        </authorList>
    </citation>
    <scope>NUCLEOTIDE SEQUENCE</scope>
</reference>
<name>A0A448WGZ7_9PLAT</name>